<proteinExistence type="predicted"/>
<gene>
    <name evidence="2" type="ORF">Pan153_34090</name>
</gene>
<keyword evidence="1" id="KW-0472">Membrane</keyword>
<accession>A0A518FQY3</accession>
<dbReference type="AlphaFoldDB" id="A0A518FQY3"/>
<name>A0A518FQY3_9PLAN</name>
<organism evidence="2 3">
    <name type="scientific">Gimesia panareensis</name>
    <dbReference type="NCBI Taxonomy" id="2527978"/>
    <lineage>
        <taxon>Bacteria</taxon>
        <taxon>Pseudomonadati</taxon>
        <taxon>Planctomycetota</taxon>
        <taxon>Planctomycetia</taxon>
        <taxon>Planctomycetales</taxon>
        <taxon>Planctomycetaceae</taxon>
        <taxon>Gimesia</taxon>
    </lineage>
</organism>
<reference evidence="2 3" key="1">
    <citation type="submission" date="2019-02" db="EMBL/GenBank/DDBJ databases">
        <title>Deep-cultivation of Planctomycetes and their phenomic and genomic characterization uncovers novel biology.</title>
        <authorList>
            <person name="Wiegand S."/>
            <person name="Jogler M."/>
            <person name="Boedeker C."/>
            <person name="Pinto D."/>
            <person name="Vollmers J."/>
            <person name="Rivas-Marin E."/>
            <person name="Kohn T."/>
            <person name="Peeters S.H."/>
            <person name="Heuer A."/>
            <person name="Rast P."/>
            <person name="Oberbeckmann S."/>
            <person name="Bunk B."/>
            <person name="Jeske O."/>
            <person name="Meyerdierks A."/>
            <person name="Storesund J.E."/>
            <person name="Kallscheuer N."/>
            <person name="Luecker S."/>
            <person name="Lage O.M."/>
            <person name="Pohl T."/>
            <person name="Merkel B.J."/>
            <person name="Hornburger P."/>
            <person name="Mueller R.-W."/>
            <person name="Bruemmer F."/>
            <person name="Labrenz M."/>
            <person name="Spormann A.M."/>
            <person name="Op den Camp H."/>
            <person name="Overmann J."/>
            <person name="Amann R."/>
            <person name="Jetten M.S.M."/>
            <person name="Mascher T."/>
            <person name="Medema M.H."/>
            <person name="Devos D.P."/>
            <person name="Kaster A.-K."/>
            <person name="Ovreas L."/>
            <person name="Rohde M."/>
            <person name="Galperin M.Y."/>
            <person name="Jogler C."/>
        </authorList>
    </citation>
    <scope>NUCLEOTIDE SEQUENCE [LARGE SCALE GENOMIC DNA]</scope>
    <source>
        <strain evidence="2 3">Pan153</strain>
    </source>
</reference>
<keyword evidence="1" id="KW-1133">Transmembrane helix</keyword>
<sequence>MRLEFVACGSPAHKLSFYQRENKVSDKPKKKLGVRAFLMLYFILVIIVFAISYFIGGNFH</sequence>
<evidence type="ECO:0000313" key="2">
    <source>
        <dbReference type="EMBL" id="QDV18748.1"/>
    </source>
</evidence>
<dbReference type="EMBL" id="CP036317">
    <property type="protein sequence ID" value="QDV18748.1"/>
    <property type="molecule type" value="Genomic_DNA"/>
</dbReference>
<feature type="transmembrane region" description="Helical" evidence="1">
    <location>
        <begin position="32"/>
        <end position="55"/>
    </location>
</feature>
<evidence type="ECO:0000256" key="1">
    <source>
        <dbReference type="SAM" id="Phobius"/>
    </source>
</evidence>
<keyword evidence="1" id="KW-0812">Transmembrane</keyword>
<protein>
    <submittedName>
        <fullName evidence="2">Uncharacterized protein</fullName>
    </submittedName>
</protein>
<evidence type="ECO:0000313" key="3">
    <source>
        <dbReference type="Proteomes" id="UP000320839"/>
    </source>
</evidence>
<dbReference type="Proteomes" id="UP000320839">
    <property type="component" value="Chromosome"/>
</dbReference>